<organism evidence="5 6">
    <name type="scientific">Actinokineospora diospyrosa</name>
    <dbReference type="NCBI Taxonomy" id="103728"/>
    <lineage>
        <taxon>Bacteria</taxon>
        <taxon>Bacillati</taxon>
        <taxon>Actinomycetota</taxon>
        <taxon>Actinomycetes</taxon>
        <taxon>Pseudonocardiales</taxon>
        <taxon>Pseudonocardiaceae</taxon>
        <taxon>Actinokineospora</taxon>
    </lineage>
</organism>
<keyword evidence="3" id="KW-0479">Metal-binding</keyword>
<gene>
    <name evidence="5" type="ORF">LV75_001326</name>
</gene>
<name>A0ABT1I881_9PSEU</name>
<proteinExistence type="inferred from homology"/>
<dbReference type="InterPro" id="IPR050231">
    <property type="entry name" value="Iron_ascorbate_oxido_reductase"/>
</dbReference>
<dbReference type="PANTHER" id="PTHR47990">
    <property type="entry name" value="2-OXOGLUTARATE (2OG) AND FE(II)-DEPENDENT OXYGENASE SUPERFAMILY PROTEIN-RELATED"/>
    <property type="match status" value="1"/>
</dbReference>
<dbReference type="Pfam" id="PF14226">
    <property type="entry name" value="DIOX_N"/>
    <property type="match status" value="1"/>
</dbReference>
<dbReference type="Pfam" id="PF03171">
    <property type="entry name" value="2OG-FeII_Oxy"/>
    <property type="match status" value="1"/>
</dbReference>
<dbReference type="InterPro" id="IPR027443">
    <property type="entry name" value="IPNS-like_sf"/>
</dbReference>
<evidence type="ECO:0000256" key="2">
    <source>
        <dbReference type="ARBA" id="ARBA00023194"/>
    </source>
</evidence>
<dbReference type="PROSITE" id="PS51471">
    <property type="entry name" value="FE2OG_OXY"/>
    <property type="match status" value="1"/>
</dbReference>
<evidence type="ECO:0000313" key="6">
    <source>
        <dbReference type="Proteomes" id="UP001205185"/>
    </source>
</evidence>
<evidence type="ECO:0000256" key="1">
    <source>
        <dbReference type="ARBA" id="ARBA00004792"/>
    </source>
</evidence>
<keyword evidence="2" id="KW-0045">Antibiotic biosynthesis</keyword>
<dbReference type="InterPro" id="IPR026992">
    <property type="entry name" value="DIOX_N"/>
</dbReference>
<feature type="domain" description="Fe2OG dioxygenase" evidence="4">
    <location>
        <begin position="159"/>
        <end position="267"/>
    </location>
</feature>
<accession>A0ABT1I881</accession>
<dbReference type="SUPFAM" id="SSF51197">
    <property type="entry name" value="Clavaminate synthase-like"/>
    <property type="match status" value="1"/>
</dbReference>
<comment type="similarity">
    <text evidence="3">Belongs to the iron/ascorbate-dependent oxidoreductase family.</text>
</comment>
<comment type="pathway">
    <text evidence="1">Antibiotic biosynthesis.</text>
</comment>
<reference evidence="5 6" key="1">
    <citation type="submission" date="2022-06" db="EMBL/GenBank/DDBJ databases">
        <title>Genomic Encyclopedia of Archaeal and Bacterial Type Strains, Phase II (KMG-II): from individual species to whole genera.</title>
        <authorList>
            <person name="Goeker M."/>
        </authorList>
    </citation>
    <scope>NUCLEOTIDE SEQUENCE [LARGE SCALE GENOMIC DNA]</scope>
    <source>
        <strain evidence="5 6">DSM 44255</strain>
    </source>
</reference>
<dbReference type="Proteomes" id="UP001205185">
    <property type="component" value="Unassembled WGS sequence"/>
</dbReference>
<sequence length="297" mass="31839">MIPTVSLTALTAGDPRAVDAIHTATRDVGLFYVDGSPEFAKDLFDISRRFFALPMADKQAISITRSPNYRGYVGMGEESTNGAADLKESFEFGMESLPPSVAHPPPYYQMYGGNQWPSELALPGFRSAIEAYSAYQEQIGAAVVVALAGTLGLSGVLGQSDSAFGEALCSFARVIYYGNPGAYGDDARLAAHTDSGMVTVSVQDCPGLEVLAGGEWVSVAPPDGCCVVFTGELLELWSSGYYRACVHRVHNRALRGDRVSLITFFIPELRSVLRPVGGSGAEFVVGEREWARVGQIF</sequence>
<keyword evidence="6" id="KW-1185">Reference proteome</keyword>
<protein>
    <submittedName>
        <fullName evidence="5">Isopenicillin N synthase</fullName>
    </submittedName>
</protein>
<comment type="caution">
    <text evidence="5">The sequence shown here is derived from an EMBL/GenBank/DDBJ whole genome shotgun (WGS) entry which is preliminary data.</text>
</comment>
<dbReference type="RefSeq" id="WP_253885777.1">
    <property type="nucleotide sequence ID" value="NZ_BAAAVB010000001.1"/>
</dbReference>
<evidence type="ECO:0000256" key="3">
    <source>
        <dbReference type="RuleBase" id="RU003682"/>
    </source>
</evidence>
<keyword evidence="3" id="KW-0408">Iron</keyword>
<evidence type="ECO:0000313" key="5">
    <source>
        <dbReference type="EMBL" id="MCP2268839.1"/>
    </source>
</evidence>
<dbReference type="EMBL" id="JAMTCO010000003">
    <property type="protein sequence ID" value="MCP2268839.1"/>
    <property type="molecule type" value="Genomic_DNA"/>
</dbReference>
<dbReference type="InterPro" id="IPR044861">
    <property type="entry name" value="IPNS-like_FE2OG_OXY"/>
</dbReference>
<dbReference type="InterPro" id="IPR005123">
    <property type="entry name" value="Oxoglu/Fe-dep_dioxygenase_dom"/>
</dbReference>
<dbReference type="Gene3D" id="2.60.120.330">
    <property type="entry name" value="B-lactam Antibiotic, Isopenicillin N Synthase, Chain"/>
    <property type="match status" value="1"/>
</dbReference>
<evidence type="ECO:0000259" key="4">
    <source>
        <dbReference type="PROSITE" id="PS51471"/>
    </source>
</evidence>
<keyword evidence="3" id="KW-0560">Oxidoreductase</keyword>